<dbReference type="InterPro" id="IPR010730">
    <property type="entry name" value="HET"/>
</dbReference>
<dbReference type="PANTHER" id="PTHR33112:SF16">
    <property type="entry name" value="HETEROKARYON INCOMPATIBILITY DOMAIN-CONTAINING PROTEIN"/>
    <property type="match status" value="1"/>
</dbReference>
<reference evidence="2" key="1">
    <citation type="journal article" date="2020" name="Stud. Mycol.">
        <title>101 Dothideomycetes genomes: a test case for predicting lifestyles and emergence of pathogens.</title>
        <authorList>
            <person name="Haridas S."/>
            <person name="Albert R."/>
            <person name="Binder M."/>
            <person name="Bloem J."/>
            <person name="Labutti K."/>
            <person name="Salamov A."/>
            <person name="Andreopoulos B."/>
            <person name="Baker S."/>
            <person name="Barry K."/>
            <person name="Bills G."/>
            <person name="Bluhm B."/>
            <person name="Cannon C."/>
            <person name="Castanera R."/>
            <person name="Culley D."/>
            <person name="Daum C."/>
            <person name="Ezra D."/>
            <person name="Gonzalez J."/>
            <person name="Henrissat B."/>
            <person name="Kuo A."/>
            <person name="Liang C."/>
            <person name="Lipzen A."/>
            <person name="Lutzoni F."/>
            <person name="Magnuson J."/>
            <person name="Mondo S."/>
            <person name="Nolan M."/>
            <person name="Ohm R."/>
            <person name="Pangilinan J."/>
            <person name="Park H.-J."/>
            <person name="Ramirez L."/>
            <person name="Alfaro M."/>
            <person name="Sun H."/>
            <person name="Tritt A."/>
            <person name="Yoshinaga Y."/>
            <person name="Zwiers L.-H."/>
            <person name="Turgeon B."/>
            <person name="Goodwin S."/>
            <person name="Spatafora J."/>
            <person name="Crous P."/>
            <person name="Grigoriev I."/>
        </authorList>
    </citation>
    <scope>NUCLEOTIDE SEQUENCE</scope>
    <source>
        <strain evidence="2">CBS 207.26</strain>
    </source>
</reference>
<evidence type="ECO:0000259" key="1">
    <source>
        <dbReference type="Pfam" id="PF06985"/>
    </source>
</evidence>
<dbReference type="OrthoDB" id="2958217at2759"/>
<proteinExistence type="predicted"/>
<dbReference type="PANTHER" id="PTHR33112">
    <property type="entry name" value="DOMAIN PROTEIN, PUTATIVE-RELATED"/>
    <property type="match status" value="1"/>
</dbReference>
<keyword evidence="3" id="KW-1185">Reference proteome</keyword>
<gene>
    <name evidence="2" type="ORF">K469DRAFT_605309</name>
</gene>
<dbReference type="AlphaFoldDB" id="A0A6A6DCR5"/>
<dbReference type="Pfam" id="PF06985">
    <property type="entry name" value="HET"/>
    <property type="match status" value="1"/>
</dbReference>
<evidence type="ECO:0000313" key="3">
    <source>
        <dbReference type="Proteomes" id="UP000800200"/>
    </source>
</evidence>
<accession>A0A6A6DCR5</accession>
<dbReference type="EMBL" id="ML994698">
    <property type="protein sequence ID" value="KAF2176935.1"/>
    <property type="molecule type" value="Genomic_DNA"/>
</dbReference>
<dbReference type="Proteomes" id="UP000800200">
    <property type="component" value="Unassembled WGS sequence"/>
</dbReference>
<evidence type="ECO:0000313" key="2">
    <source>
        <dbReference type="EMBL" id="KAF2176935.1"/>
    </source>
</evidence>
<name>A0A6A6DCR5_9PEZI</name>
<feature type="non-terminal residue" evidence="2">
    <location>
        <position position="1"/>
    </location>
</feature>
<feature type="domain" description="Heterokaryon incompatibility" evidence="1">
    <location>
        <begin position="2"/>
        <end position="54"/>
    </location>
</feature>
<protein>
    <submittedName>
        <fullName evidence="2">Heterokaryon incompatibility</fullName>
    </submittedName>
</protein>
<sequence length="56" mass="6384">DTVVTTRALGFRYLWIDSLCIVQDDEDNWQKESQMMATIYEHAVITLAESAAMDST</sequence>
<organism evidence="2 3">
    <name type="scientific">Zopfia rhizophila CBS 207.26</name>
    <dbReference type="NCBI Taxonomy" id="1314779"/>
    <lineage>
        <taxon>Eukaryota</taxon>
        <taxon>Fungi</taxon>
        <taxon>Dikarya</taxon>
        <taxon>Ascomycota</taxon>
        <taxon>Pezizomycotina</taxon>
        <taxon>Dothideomycetes</taxon>
        <taxon>Dothideomycetes incertae sedis</taxon>
        <taxon>Zopfiaceae</taxon>
        <taxon>Zopfia</taxon>
    </lineage>
</organism>